<evidence type="ECO:0000256" key="3">
    <source>
        <dbReference type="ARBA" id="ARBA00034247"/>
    </source>
</evidence>
<dbReference type="InterPro" id="IPR007110">
    <property type="entry name" value="Ig-like_dom"/>
</dbReference>
<dbReference type="Gene3D" id="3.30.70.270">
    <property type="match status" value="1"/>
</dbReference>
<organism evidence="6 7">
    <name type="scientific">Vibrio genomosp. F10</name>
    <dbReference type="NCBI Taxonomy" id="723171"/>
    <lineage>
        <taxon>Bacteria</taxon>
        <taxon>Pseudomonadati</taxon>
        <taxon>Pseudomonadota</taxon>
        <taxon>Gammaproteobacteria</taxon>
        <taxon>Vibrionales</taxon>
        <taxon>Vibrionaceae</taxon>
        <taxon>Vibrio</taxon>
    </lineage>
</organism>
<comment type="catalytic activity">
    <reaction evidence="3">
        <text>2 GTP = 3',3'-c-di-GMP + 2 diphosphate</text>
        <dbReference type="Rhea" id="RHEA:24898"/>
        <dbReference type="ChEBI" id="CHEBI:33019"/>
        <dbReference type="ChEBI" id="CHEBI:37565"/>
        <dbReference type="ChEBI" id="CHEBI:58805"/>
        <dbReference type="EC" id="2.7.7.65"/>
    </reaction>
</comment>
<evidence type="ECO:0000313" key="6">
    <source>
        <dbReference type="EMBL" id="OCH77902.1"/>
    </source>
</evidence>
<dbReference type="PROSITE" id="PS50835">
    <property type="entry name" value="IG_LIKE"/>
    <property type="match status" value="1"/>
</dbReference>
<feature type="domain" description="Ig-like" evidence="4">
    <location>
        <begin position="36"/>
        <end position="102"/>
    </location>
</feature>
<keyword evidence="7" id="KW-1185">Reference proteome</keyword>
<evidence type="ECO:0000313" key="7">
    <source>
        <dbReference type="Proteomes" id="UP000093173"/>
    </source>
</evidence>
<dbReference type="CDD" id="cd01949">
    <property type="entry name" value="GGDEF"/>
    <property type="match status" value="1"/>
</dbReference>
<evidence type="ECO:0000256" key="1">
    <source>
        <dbReference type="ARBA" id="ARBA00001946"/>
    </source>
</evidence>
<dbReference type="EMBL" id="MAJZ01000341">
    <property type="protein sequence ID" value="OCH77902.1"/>
    <property type="molecule type" value="Genomic_DNA"/>
</dbReference>
<protein>
    <recommendedName>
        <fullName evidence="2">diguanylate cyclase</fullName>
        <ecNumber evidence="2">2.7.7.65</ecNumber>
    </recommendedName>
</protein>
<dbReference type="FunFam" id="3.30.70.270:FF:000001">
    <property type="entry name" value="Diguanylate cyclase domain protein"/>
    <property type="match status" value="1"/>
</dbReference>
<feature type="non-terminal residue" evidence="6">
    <location>
        <position position="318"/>
    </location>
</feature>
<sequence length="318" mass="36686">MNVEKKILDLVVGITEQTNSISLAHCVVATLSEMVPIQSVHLFHYKGEIAQLTAALTRVENSAEQASYEWLSKRDEKVPEDFDHTLSLSVVERDDNGFYRCTFPIRIDENSSARFIVLMDRPPNEYQLLMDGFSQIYKNYLVVLRESEHDPLTGLWNRKMMEQKLNQSFESTVNNQLDDGYASIVSIIDIDNFKDINDTYGHLIGDEVLLVFAQQMQESFSHEENLFRFGGEEFVVLFPRSTLKQAEEKMEKFRQHIESYVFPKVPQVTFSGGICTIKTTDFLTDILDNADKALYYAKDNGRNQVFSYQWLKDEGILI</sequence>
<gene>
    <name evidence="6" type="ORF">A6E14_06940</name>
</gene>
<dbReference type="AlphaFoldDB" id="A0A1B9R140"/>
<comment type="cofactor">
    <cofactor evidence="1">
        <name>Mg(2+)</name>
        <dbReference type="ChEBI" id="CHEBI:18420"/>
    </cofactor>
</comment>
<dbReference type="InterPro" id="IPR043128">
    <property type="entry name" value="Rev_trsase/Diguanyl_cyclase"/>
</dbReference>
<dbReference type="EC" id="2.7.7.65" evidence="2"/>
<evidence type="ECO:0000256" key="2">
    <source>
        <dbReference type="ARBA" id="ARBA00012528"/>
    </source>
</evidence>
<dbReference type="PANTHER" id="PTHR45138">
    <property type="entry name" value="REGULATORY COMPONENTS OF SENSORY TRANSDUCTION SYSTEM"/>
    <property type="match status" value="1"/>
</dbReference>
<proteinExistence type="predicted"/>
<dbReference type="PANTHER" id="PTHR45138:SF9">
    <property type="entry name" value="DIGUANYLATE CYCLASE DGCM-RELATED"/>
    <property type="match status" value="1"/>
</dbReference>
<dbReference type="Pfam" id="PF00990">
    <property type="entry name" value="GGDEF"/>
    <property type="match status" value="1"/>
</dbReference>
<dbReference type="GO" id="GO:0005886">
    <property type="term" value="C:plasma membrane"/>
    <property type="evidence" value="ECO:0007669"/>
    <property type="project" value="TreeGrafter"/>
</dbReference>
<dbReference type="InterPro" id="IPR050469">
    <property type="entry name" value="Diguanylate_Cyclase"/>
</dbReference>
<dbReference type="GO" id="GO:1902201">
    <property type="term" value="P:negative regulation of bacterial-type flagellum-dependent cell motility"/>
    <property type="evidence" value="ECO:0007669"/>
    <property type="project" value="TreeGrafter"/>
</dbReference>
<dbReference type="SMART" id="SM00267">
    <property type="entry name" value="GGDEF"/>
    <property type="match status" value="1"/>
</dbReference>
<feature type="domain" description="GGDEF" evidence="5">
    <location>
        <begin position="181"/>
        <end position="310"/>
    </location>
</feature>
<dbReference type="RefSeq" id="WP_065576541.1">
    <property type="nucleotide sequence ID" value="NZ_JBNGCH010000341.1"/>
</dbReference>
<reference evidence="7" key="1">
    <citation type="submission" date="2016-06" db="EMBL/GenBank/DDBJ databases">
        <authorList>
            <person name="Hehemann J.-H."/>
            <person name="Arevalo P."/>
            <person name="Datta M.S."/>
            <person name="Polz M.F."/>
        </authorList>
    </citation>
    <scope>NUCLEOTIDE SEQUENCE [LARGE SCALE GENOMIC DNA]</scope>
    <source>
        <strain evidence="7">9CSC122</strain>
    </source>
</reference>
<dbReference type="GO" id="GO:0043709">
    <property type="term" value="P:cell adhesion involved in single-species biofilm formation"/>
    <property type="evidence" value="ECO:0007669"/>
    <property type="project" value="TreeGrafter"/>
</dbReference>
<dbReference type="PROSITE" id="PS50887">
    <property type="entry name" value="GGDEF"/>
    <property type="match status" value="1"/>
</dbReference>
<dbReference type="Proteomes" id="UP000093173">
    <property type="component" value="Unassembled WGS sequence"/>
</dbReference>
<dbReference type="InterPro" id="IPR000160">
    <property type="entry name" value="GGDEF_dom"/>
</dbReference>
<dbReference type="NCBIfam" id="TIGR00254">
    <property type="entry name" value="GGDEF"/>
    <property type="match status" value="1"/>
</dbReference>
<dbReference type="SUPFAM" id="SSF55073">
    <property type="entry name" value="Nucleotide cyclase"/>
    <property type="match status" value="1"/>
</dbReference>
<name>A0A1B9R140_9VIBR</name>
<dbReference type="GO" id="GO:0052621">
    <property type="term" value="F:diguanylate cyclase activity"/>
    <property type="evidence" value="ECO:0007669"/>
    <property type="project" value="UniProtKB-EC"/>
</dbReference>
<dbReference type="InterPro" id="IPR029787">
    <property type="entry name" value="Nucleotide_cyclase"/>
</dbReference>
<accession>A0A1B9R140</accession>
<comment type="caution">
    <text evidence="6">The sequence shown here is derived from an EMBL/GenBank/DDBJ whole genome shotgun (WGS) entry which is preliminary data.</text>
</comment>
<evidence type="ECO:0000259" key="4">
    <source>
        <dbReference type="PROSITE" id="PS50835"/>
    </source>
</evidence>
<evidence type="ECO:0000259" key="5">
    <source>
        <dbReference type="PROSITE" id="PS50887"/>
    </source>
</evidence>